<name>A0ACB8R366_9AGAM</name>
<evidence type="ECO:0000313" key="1">
    <source>
        <dbReference type="EMBL" id="KAI0038243.1"/>
    </source>
</evidence>
<proteinExistence type="predicted"/>
<gene>
    <name evidence="1" type="ORF">FA95DRAFT_1277408</name>
</gene>
<protein>
    <submittedName>
        <fullName evidence="1">Uncharacterized protein</fullName>
    </submittedName>
</protein>
<reference evidence="1" key="1">
    <citation type="submission" date="2021-02" db="EMBL/GenBank/DDBJ databases">
        <authorList>
            <consortium name="DOE Joint Genome Institute"/>
            <person name="Ahrendt S."/>
            <person name="Looney B.P."/>
            <person name="Miyauchi S."/>
            <person name="Morin E."/>
            <person name="Drula E."/>
            <person name="Courty P.E."/>
            <person name="Chicoki N."/>
            <person name="Fauchery L."/>
            <person name="Kohler A."/>
            <person name="Kuo A."/>
            <person name="Labutti K."/>
            <person name="Pangilinan J."/>
            <person name="Lipzen A."/>
            <person name="Riley R."/>
            <person name="Andreopoulos W."/>
            <person name="He G."/>
            <person name="Johnson J."/>
            <person name="Barry K.W."/>
            <person name="Grigoriev I.V."/>
            <person name="Nagy L."/>
            <person name="Hibbett D."/>
            <person name="Henrissat B."/>
            <person name="Matheny P.B."/>
            <person name="Labbe J."/>
            <person name="Martin F."/>
        </authorList>
    </citation>
    <scope>NUCLEOTIDE SEQUENCE</scope>
    <source>
        <strain evidence="1">FP105234-sp</strain>
    </source>
</reference>
<accession>A0ACB8R366</accession>
<sequence length="171" mass="19251">MSSVKRREWKTAVDQHSYCRTVIYSSRRGRQIWPQRTAANPPTYSSSSEGTTPSTISLKSASNTWRSCPSSARNMKYSPRAMLIPASSTKYFARVPRSRNDEPTQSRRSGAANVSTGGSYGCGCGLSTVILEAESQDDEIGGERPEHTLQRQHLPEADRVHRLHRRARRRR</sequence>
<dbReference type="EMBL" id="MU276553">
    <property type="protein sequence ID" value="KAI0038243.1"/>
    <property type="molecule type" value="Genomic_DNA"/>
</dbReference>
<keyword evidence="2" id="KW-1185">Reference proteome</keyword>
<reference evidence="1" key="2">
    <citation type="journal article" date="2022" name="New Phytol.">
        <title>Evolutionary transition to the ectomycorrhizal habit in the genomes of a hyperdiverse lineage of mushroom-forming fungi.</title>
        <authorList>
            <person name="Looney B."/>
            <person name="Miyauchi S."/>
            <person name="Morin E."/>
            <person name="Drula E."/>
            <person name="Courty P.E."/>
            <person name="Kohler A."/>
            <person name="Kuo A."/>
            <person name="LaButti K."/>
            <person name="Pangilinan J."/>
            <person name="Lipzen A."/>
            <person name="Riley R."/>
            <person name="Andreopoulos W."/>
            <person name="He G."/>
            <person name="Johnson J."/>
            <person name="Nolan M."/>
            <person name="Tritt A."/>
            <person name="Barry K.W."/>
            <person name="Grigoriev I.V."/>
            <person name="Nagy L.G."/>
            <person name="Hibbett D."/>
            <person name="Henrissat B."/>
            <person name="Matheny P.B."/>
            <person name="Labbe J."/>
            <person name="Martin F.M."/>
        </authorList>
    </citation>
    <scope>NUCLEOTIDE SEQUENCE</scope>
    <source>
        <strain evidence="1">FP105234-sp</strain>
    </source>
</reference>
<organism evidence="1 2">
    <name type="scientific">Auriscalpium vulgare</name>
    <dbReference type="NCBI Taxonomy" id="40419"/>
    <lineage>
        <taxon>Eukaryota</taxon>
        <taxon>Fungi</taxon>
        <taxon>Dikarya</taxon>
        <taxon>Basidiomycota</taxon>
        <taxon>Agaricomycotina</taxon>
        <taxon>Agaricomycetes</taxon>
        <taxon>Russulales</taxon>
        <taxon>Auriscalpiaceae</taxon>
        <taxon>Auriscalpium</taxon>
    </lineage>
</organism>
<evidence type="ECO:0000313" key="2">
    <source>
        <dbReference type="Proteomes" id="UP000814033"/>
    </source>
</evidence>
<comment type="caution">
    <text evidence="1">The sequence shown here is derived from an EMBL/GenBank/DDBJ whole genome shotgun (WGS) entry which is preliminary data.</text>
</comment>
<dbReference type="Proteomes" id="UP000814033">
    <property type="component" value="Unassembled WGS sequence"/>
</dbReference>